<name>A0A5M9JCD9_MONFR</name>
<accession>A0A5M9JCD9</accession>
<keyword evidence="2" id="KW-1185">Reference proteome</keyword>
<proteinExistence type="predicted"/>
<comment type="caution">
    <text evidence="1">The sequence shown here is derived from an EMBL/GenBank/DDBJ whole genome shotgun (WGS) entry which is preliminary data.</text>
</comment>
<organism evidence="1 2">
    <name type="scientific">Monilinia fructicola</name>
    <name type="common">Brown rot fungus</name>
    <name type="synonym">Ciboria fructicola</name>
    <dbReference type="NCBI Taxonomy" id="38448"/>
    <lineage>
        <taxon>Eukaryota</taxon>
        <taxon>Fungi</taxon>
        <taxon>Dikarya</taxon>
        <taxon>Ascomycota</taxon>
        <taxon>Pezizomycotina</taxon>
        <taxon>Leotiomycetes</taxon>
        <taxon>Helotiales</taxon>
        <taxon>Sclerotiniaceae</taxon>
        <taxon>Monilinia</taxon>
    </lineage>
</organism>
<dbReference type="EMBL" id="VICG01000013">
    <property type="protein sequence ID" value="KAA8566033.1"/>
    <property type="molecule type" value="Genomic_DNA"/>
</dbReference>
<reference evidence="1 2" key="1">
    <citation type="submission" date="2019-06" db="EMBL/GenBank/DDBJ databases">
        <title>Genome Sequence of the Brown Rot Fungal Pathogen Monilinia fructicola.</title>
        <authorList>
            <person name="De Miccolis Angelini R.M."/>
            <person name="Landi L."/>
            <person name="Abate D."/>
            <person name="Pollastro S."/>
            <person name="Romanazzi G."/>
            <person name="Faretra F."/>
        </authorList>
    </citation>
    <scope>NUCLEOTIDE SEQUENCE [LARGE SCALE GENOMIC DNA]</scope>
    <source>
        <strain evidence="1 2">Mfrc123</strain>
    </source>
</reference>
<evidence type="ECO:0000313" key="1">
    <source>
        <dbReference type="EMBL" id="KAA8566033.1"/>
    </source>
</evidence>
<dbReference type="Proteomes" id="UP000322873">
    <property type="component" value="Unassembled WGS sequence"/>
</dbReference>
<gene>
    <name evidence="1" type="ORF">EYC84_009834</name>
</gene>
<dbReference type="AlphaFoldDB" id="A0A5M9JCD9"/>
<protein>
    <submittedName>
        <fullName evidence="1">Uncharacterized protein</fullName>
    </submittedName>
</protein>
<evidence type="ECO:0000313" key="2">
    <source>
        <dbReference type="Proteomes" id="UP000322873"/>
    </source>
</evidence>
<sequence length="148" mass="16473">MAMISKPIALPYWQASDPNPPPAPTIAMVCPGRTPDSLIPLYTVIPAQRTGAMASKSHSLGIRATCAAFAMQYCWNVPSTIVDRSHKRDNFHEATVDIELAFQFSLREEQSTYLYTSIITDLNIFNKTTDCDDDTSTFVTAHKWELDG</sequence>